<dbReference type="NCBIfam" id="TIGR03558">
    <property type="entry name" value="oxido_grp_1"/>
    <property type="match status" value="1"/>
</dbReference>
<dbReference type="GO" id="GO:0005829">
    <property type="term" value="C:cytosol"/>
    <property type="evidence" value="ECO:0007669"/>
    <property type="project" value="TreeGrafter"/>
</dbReference>
<protein>
    <recommendedName>
        <fullName evidence="2">Luciferase-like monooxygenase</fullName>
    </recommendedName>
</protein>
<dbReference type="FunFam" id="3.20.20.30:FF:000002">
    <property type="entry name" value="LLM class flavin-dependent oxidoreductase"/>
    <property type="match status" value="1"/>
</dbReference>
<dbReference type="InterPro" id="IPR036661">
    <property type="entry name" value="Luciferase-like_sf"/>
</dbReference>
<evidence type="ECO:0000313" key="5">
    <source>
        <dbReference type="Proteomes" id="UP000186736"/>
    </source>
</evidence>
<gene>
    <name evidence="4" type="ORF">PSEMO_34860</name>
</gene>
<dbReference type="RefSeq" id="WP_075804283.1">
    <property type="nucleotide sequence ID" value="NZ_MKZO01000029.1"/>
</dbReference>
<name>A0A1Q9R2Q1_PSEPU</name>
<organism evidence="4 5">
    <name type="scientific">Pseudomonas putida</name>
    <name type="common">Arthrobacter siderocapsulatus</name>
    <dbReference type="NCBI Taxonomy" id="303"/>
    <lineage>
        <taxon>Bacteria</taxon>
        <taxon>Pseudomonadati</taxon>
        <taxon>Pseudomonadota</taxon>
        <taxon>Gammaproteobacteria</taxon>
        <taxon>Pseudomonadales</taxon>
        <taxon>Pseudomonadaceae</taxon>
        <taxon>Pseudomonas</taxon>
    </lineage>
</organism>
<dbReference type="InterPro" id="IPR011251">
    <property type="entry name" value="Luciferase-like_dom"/>
</dbReference>
<accession>A0A1Q9R2Q1</accession>
<dbReference type="OrthoDB" id="9780518at2"/>
<dbReference type="AlphaFoldDB" id="A0A1Q9R2Q1"/>
<dbReference type="Pfam" id="PF00296">
    <property type="entry name" value="Bac_luciferase"/>
    <property type="match status" value="1"/>
</dbReference>
<dbReference type="EMBL" id="MKZO01000029">
    <property type="protein sequence ID" value="OLS61673.1"/>
    <property type="molecule type" value="Genomic_DNA"/>
</dbReference>
<dbReference type="SUPFAM" id="SSF51679">
    <property type="entry name" value="Bacterial luciferase-like"/>
    <property type="match status" value="1"/>
</dbReference>
<dbReference type="Proteomes" id="UP000186736">
    <property type="component" value="Unassembled WGS sequence"/>
</dbReference>
<dbReference type="PANTHER" id="PTHR30137:SF6">
    <property type="entry name" value="LUCIFERASE-LIKE MONOOXYGENASE"/>
    <property type="match status" value="1"/>
</dbReference>
<evidence type="ECO:0000259" key="3">
    <source>
        <dbReference type="Pfam" id="PF00296"/>
    </source>
</evidence>
<evidence type="ECO:0000256" key="2">
    <source>
        <dbReference type="ARBA" id="ARBA00074555"/>
    </source>
</evidence>
<dbReference type="InterPro" id="IPR050766">
    <property type="entry name" value="Bact_Lucif_Oxidored"/>
</dbReference>
<feature type="domain" description="Luciferase-like" evidence="3">
    <location>
        <begin position="13"/>
        <end position="299"/>
    </location>
</feature>
<sequence length="331" mass="36078">MTALSVLDLVPINSGSTLAETYQNSLRLAQHAEQHGYKRYWLAEHHNMTGIGSSSTTLLMGHLAANTKSIRIGSGGIMLPNHSPLIVAEQFGTLDTLFPGRIDLGVGRAPGADSATMRALRRSELPTADQFPNDVVELLGYFADDGQQPVRAVPGAGQAIPVWVLGSSTFGARLAAELGLPYAFASHFAPRLLNEAIAVYRSHFRPSRHLDKPYVMAGINVFAADTRAEAEFIASSHRKWVGNLHSGAPTLLPEPVEGYMESIPTPLRRGLEQELAYTAIGTPQDVRKYLLEFLDMTGADELMVDARIYDPKARRRSYQLAAESIADQLTN</sequence>
<dbReference type="GO" id="GO:0016705">
    <property type="term" value="F:oxidoreductase activity, acting on paired donors, with incorporation or reduction of molecular oxygen"/>
    <property type="evidence" value="ECO:0007669"/>
    <property type="project" value="InterPro"/>
</dbReference>
<evidence type="ECO:0000256" key="1">
    <source>
        <dbReference type="ARBA" id="ARBA00007789"/>
    </source>
</evidence>
<comment type="similarity">
    <text evidence="1">To bacterial alkanal monooxygenase alpha and beta chains.</text>
</comment>
<dbReference type="Gene3D" id="3.20.20.30">
    <property type="entry name" value="Luciferase-like domain"/>
    <property type="match status" value="1"/>
</dbReference>
<reference evidence="4 5" key="1">
    <citation type="submission" date="2016-10" db="EMBL/GenBank/DDBJ databases">
        <title>Genome Sequence of Pseudomonas putida GM4FR.</title>
        <authorList>
            <person name="Poehlein A."/>
            <person name="Wemheuer F."/>
            <person name="Hollensteiner J."/>
            <person name="Wemheuer B."/>
        </authorList>
    </citation>
    <scope>NUCLEOTIDE SEQUENCE [LARGE SCALE GENOMIC DNA]</scope>
    <source>
        <strain evidence="4 5">GM4FR</strain>
    </source>
</reference>
<comment type="caution">
    <text evidence="4">The sequence shown here is derived from an EMBL/GenBank/DDBJ whole genome shotgun (WGS) entry which is preliminary data.</text>
</comment>
<proteinExistence type="predicted"/>
<evidence type="ECO:0000313" key="4">
    <source>
        <dbReference type="EMBL" id="OLS61673.1"/>
    </source>
</evidence>
<dbReference type="PANTHER" id="PTHR30137">
    <property type="entry name" value="LUCIFERASE-LIKE MONOOXYGENASE"/>
    <property type="match status" value="1"/>
</dbReference>
<dbReference type="InterPro" id="IPR019949">
    <property type="entry name" value="CmoO-like"/>
</dbReference>